<dbReference type="GO" id="GO:0003677">
    <property type="term" value="F:DNA binding"/>
    <property type="evidence" value="ECO:0007669"/>
    <property type="project" value="UniProtKB-KW"/>
</dbReference>
<dbReference type="Proteomes" id="UP000035054">
    <property type="component" value="Unassembled WGS sequence"/>
</dbReference>
<dbReference type="SUPFAM" id="SSF47413">
    <property type="entry name" value="lambda repressor-like DNA-binding domains"/>
    <property type="match status" value="1"/>
</dbReference>
<gene>
    <name evidence="3" type="ORF">TH68_06395</name>
</gene>
<name>A0A6N3XAP2_9SYNE</name>
<evidence type="ECO:0000256" key="1">
    <source>
        <dbReference type="ARBA" id="ARBA00007227"/>
    </source>
</evidence>
<reference evidence="3 4" key="1">
    <citation type="submission" date="2015-01" db="EMBL/GenBank/DDBJ databases">
        <title>Lifestyle Evolution in Cyanobacterial Symbionts of Sponges.</title>
        <authorList>
            <person name="Burgsdorf I."/>
            <person name="Slaby B.M."/>
            <person name="Handley K.M."/>
            <person name="Haber M."/>
            <person name="Blom J."/>
            <person name="Marshall C.W."/>
            <person name="Gilbert J.A."/>
            <person name="Hentschel U."/>
            <person name="Steindler L."/>
        </authorList>
    </citation>
    <scope>NUCLEOTIDE SEQUENCE [LARGE SCALE GENOMIC DNA]</scope>
    <source>
        <strain evidence="3">142</strain>
    </source>
</reference>
<accession>A0A6N3XAP2</accession>
<dbReference type="EMBL" id="JXUO01000214">
    <property type="protein sequence ID" value="KKZ13694.1"/>
    <property type="molecule type" value="Genomic_DNA"/>
</dbReference>
<evidence type="ECO:0000259" key="2">
    <source>
        <dbReference type="PROSITE" id="PS50943"/>
    </source>
</evidence>
<dbReference type="InterPro" id="IPR010982">
    <property type="entry name" value="Lambda_DNA-bd_dom_sf"/>
</dbReference>
<dbReference type="InterPro" id="IPR010359">
    <property type="entry name" value="IrrE_HExxH"/>
</dbReference>
<keyword evidence="3" id="KW-0238">DNA-binding</keyword>
<evidence type="ECO:0000313" key="4">
    <source>
        <dbReference type="Proteomes" id="UP000035054"/>
    </source>
</evidence>
<feature type="domain" description="HTH cro/C1-type" evidence="2">
    <location>
        <begin position="35"/>
        <end position="61"/>
    </location>
</feature>
<sequence>MHRIAASPEVLRWARERAGLKLADLQRSFPKLEEWEAGTRQPTMRQLEQFAKATRVPFGFLFLQEPPEMPLPLADFRRVENRQRQGVSPELLDTIHLMRRRQAWLREEQTEADVAPLEFVGSARLTDDPVATGRDMRRVLGLEDGWTGLASTWAEAVGKLRGAIEELGVMAVINGVVGNNNRRKLDVEEFRGFALSDPRAPLIFVNGADAKSAQMFTLAHELAHLWLGDVGEGLSGFQGLQPDGGHVERFCDQAAAEFLVPAMELRDAWQDIADIGTAFENLASRFKVSPVVIGRRAMDLGLVEAERFFSFYRNYTQRECQEQQPRPGGDFYNNQNTRVGRLFASHVTRAAQEGRIGFKEAYDLTGLNSGTFQAYARKLGFILP</sequence>
<dbReference type="Gene3D" id="1.10.10.2910">
    <property type="match status" value="1"/>
</dbReference>
<protein>
    <submittedName>
        <fullName evidence="3">DNA-binding protein</fullName>
    </submittedName>
</protein>
<dbReference type="InterPro" id="IPR052345">
    <property type="entry name" value="Rad_response_metalloprotease"/>
</dbReference>
<comment type="similarity">
    <text evidence="1">Belongs to the short-chain fatty acyl-CoA assimilation regulator (ScfR) family.</text>
</comment>
<dbReference type="PANTHER" id="PTHR43236">
    <property type="entry name" value="ANTITOXIN HIGA1"/>
    <property type="match status" value="1"/>
</dbReference>
<dbReference type="PANTHER" id="PTHR43236:SF2">
    <property type="entry name" value="BLL0069 PROTEIN"/>
    <property type="match status" value="1"/>
</dbReference>
<proteinExistence type="inferred from homology"/>
<dbReference type="Gene3D" id="1.10.260.40">
    <property type="entry name" value="lambda repressor-like DNA-binding domains"/>
    <property type="match status" value="1"/>
</dbReference>
<dbReference type="CDD" id="cd00093">
    <property type="entry name" value="HTH_XRE"/>
    <property type="match status" value="1"/>
</dbReference>
<comment type="caution">
    <text evidence="3">The sequence shown here is derived from an EMBL/GenBank/DDBJ whole genome shotgun (WGS) entry which is preliminary data.</text>
</comment>
<organism evidence="3 4">
    <name type="scientific">Candidatus Synechococcus spongiarum 142</name>
    <dbReference type="NCBI Taxonomy" id="1608213"/>
    <lineage>
        <taxon>Bacteria</taxon>
        <taxon>Bacillati</taxon>
        <taxon>Cyanobacteriota</taxon>
        <taxon>Cyanophyceae</taxon>
        <taxon>Synechococcales</taxon>
        <taxon>Synechococcaceae</taxon>
        <taxon>Synechococcus</taxon>
    </lineage>
</organism>
<dbReference type="InterPro" id="IPR001387">
    <property type="entry name" value="Cro/C1-type_HTH"/>
</dbReference>
<evidence type="ECO:0000313" key="3">
    <source>
        <dbReference type="EMBL" id="KKZ13694.1"/>
    </source>
</evidence>
<dbReference type="PROSITE" id="PS50943">
    <property type="entry name" value="HTH_CROC1"/>
    <property type="match status" value="1"/>
</dbReference>
<dbReference type="SMART" id="SM00530">
    <property type="entry name" value="HTH_XRE"/>
    <property type="match status" value="1"/>
</dbReference>
<dbReference type="AlphaFoldDB" id="A0A6N3XAP2"/>
<dbReference type="Pfam" id="PF06114">
    <property type="entry name" value="Peptidase_M78"/>
    <property type="match status" value="1"/>
</dbReference>